<reference evidence="1 2" key="1">
    <citation type="journal article" date="2013" name="Appl. Environ. Microbiol.">
        <title>Genome analysis suggests that the soil oligotrophic bacterium Agromonas oligotrophica (Bradyrhizobium oligotrophicum) is a nitrogen-fixing symbiont of Aeschynomene indica.</title>
        <authorList>
            <person name="Okubo T."/>
            <person name="Fukushima S."/>
            <person name="Itakura M."/>
            <person name="Oshima K."/>
            <person name="Longtonglang A."/>
            <person name="Teaumroong N."/>
            <person name="Mitsui H."/>
            <person name="Hattori M."/>
            <person name="Hattori R."/>
            <person name="Hattori T."/>
            <person name="Minamisawa K."/>
        </authorList>
    </citation>
    <scope>NUCLEOTIDE SEQUENCE [LARGE SCALE GENOMIC DNA]</scope>
    <source>
        <strain evidence="1 2">S58</strain>
    </source>
</reference>
<sequence length="286" mass="31330">MKLKDETALWVTAMGGMALPAEGMTLSAFGAALRVSPDRAEKAARYLHRKRLVFVSRRLGHVRVLPVSAKRLRGRPSGVIPVGPKLDLRLVGLLTEAHPIFLSVKEMRRDMPSDWRDRPELRAELSDGIAGQSDRIMKLCRRFLAVHGTHLAGLREALWLDQADIMPLIAQRHPALALGGPDALPAPVVDSQAKRVSKNLSHQDRVLAYVRGAGKNGITVSDISFNFGNRLKRPVLNDIVATLESVGQVIVVECRTASRGRMGVRLFDPAHGEPVVLPNGRLVAVE</sequence>
<keyword evidence="2" id="KW-1185">Reference proteome</keyword>
<name>M4Z3M5_9BRAD</name>
<organism evidence="1 2">
    <name type="scientific">Bradyrhizobium oligotrophicum S58</name>
    <dbReference type="NCBI Taxonomy" id="1245469"/>
    <lineage>
        <taxon>Bacteria</taxon>
        <taxon>Pseudomonadati</taxon>
        <taxon>Pseudomonadota</taxon>
        <taxon>Alphaproteobacteria</taxon>
        <taxon>Hyphomicrobiales</taxon>
        <taxon>Nitrobacteraceae</taxon>
        <taxon>Bradyrhizobium</taxon>
    </lineage>
</organism>
<dbReference type="HOGENOM" id="CLU_972068_0_0_5"/>
<dbReference type="PATRIC" id="fig|1245469.3.peg.1686"/>
<accession>M4Z3M5</accession>
<gene>
    <name evidence="1" type="ORF">S58_16510</name>
</gene>
<proteinExistence type="predicted"/>
<evidence type="ECO:0000313" key="1">
    <source>
        <dbReference type="EMBL" id="BAM87659.1"/>
    </source>
</evidence>
<dbReference type="AlphaFoldDB" id="M4Z3M5"/>
<dbReference type="eggNOG" id="ENOG5031B5X">
    <property type="taxonomic scope" value="Bacteria"/>
</dbReference>
<protein>
    <submittedName>
        <fullName evidence="1">Uncharacterized protein</fullName>
    </submittedName>
</protein>
<dbReference type="KEGG" id="aol:S58_16510"/>
<dbReference type="EMBL" id="AP012603">
    <property type="protein sequence ID" value="BAM87659.1"/>
    <property type="molecule type" value="Genomic_DNA"/>
</dbReference>
<dbReference type="Proteomes" id="UP000011841">
    <property type="component" value="Chromosome"/>
</dbReference>
<evidence type="ECO:0000313" key="2">
    <source>
        <dbReference type="Proteomes" id="UP000011841"/>
    </source>
</evidence>